<dbReference type="InterPro" id="IPR017441">
    <property type="entry name" value="Protein_kinase_ATP_BS"/>
</dbReference>
<name>L1JIW2_GUITC</name>
<feature type="binding site" evidence="3">
    <location>
        <position position="25"/>
    </location>
    <ligand>
        <name>ATP</name>
        <dbReference type="ChEBI" id="CHEBI:30616"/>
    </ligand>
</feature>
<evidence type="ECO:0000313" key="6">
    <source>
        <dbReference type="EMBL" id="EKX48030.1"/>
    </source>
</evidence>
<evidence type="ECO:0000256" key="2">
    <source>
        <dbReference type="ARBA" id="ARBA00022840"/>
    </source>
</evidence>
<dbReference type="PaxDb" id="55529-EKX48030"/>
<dbReference type="Gene3D" id="1.10.510.10">
    <property type="entry name" value="Transferase(Phosphotransferase) domain 1"/>
    <property type="match status" value="1"/>
</dbReference>
<protein>
    <recommendedName>
        <fullName evidence="5">Protein kinase domain-containing protein</fullName>
    </recommendedName>
</protein>
<reference evidence="8" key="2">
    <citation type="submission" date="2012-11" db="EMBL/GenBank/DDBJ databases">
        <authorList>
            <person name="Kuo A."/>
            <person name="Curtis B.A."/>
            <person name="Tanifuji G."/>
            <person name="Burki F."/>
            <person name="Gruber A."/>
            <person name="Irimia M."/>
            <person name="Maruyama S."/>
            <person name="Arias M.C."/>
            <person name="Ball S.G."/>
            <person name="Gile G.H."/>
            <person name="Hirakawa Y."/>
            <person name="Hopkins J.F."/>
            <person name="Rensing S.A."/>
            <person name="Schmutz J."/>
            <person name="Symeonidi A."/>
            <person name="Elias M."/>
            <person name="Eveleigh R.J."/>
            <person name="Herman E.K."/>
            <person name="Klute M.J."/>
            <person name="Nakayama T."/>
            <person name="Obornik M."/>
            <person name="Reyes-Prieto A."/>
            <person name="Armbrust E.V."/>
            <person name="Aves S.J."/>
            <person name="Beiko R.G."/>
            <person name="Coutinho P."/>
            <person name="Dacks J.B."/>
            <person name="Durnford D.G."/>
            <person name="Fast N.M."/>
            <person name="Green B.R."/>
            <person name="Grisdale C."/>
            <person name="Hempe F."/>
            <person name="Henrissat B."/>
            <person name="Hoppner M.P."/>
            <person name="Ishida K.-I."/>
            <person name="Kim E."/>
            <person name="Koreny L."/>
            <person name="Kroth P.G."/>
            <person name="Liu Y."/>
            <person name="Malik S.-B."/>
            <person name="Maier U.G."/>
            <person name="McRose D."/>
            <person name="Mock T."/>
            <person name="Neilson J.A."/>
            <person name="Onodera N.T."/>
            <person name="Poole A.M."/>
            <person name="Pritham E.J."/>
            <person name="Richards T.A."/>
            <person name="Rocap G."/>
            <person name="Roy S.W."/>
            <person name="Sarai C."/>
            <person name="Schaack S."/>
            <person name="Shirato S."/>
            <person name="Slamovits C.H."/>
            <person name="Spencer D.F."/>
            <person name="Suzuki S."/>
            <person name="Worden A.Z."/>
            <person name="Zauner S."/>
            <person name="Barry K."/>
            <person name="Bell C."/>
            <person name="Bharti A.K."/>
            <person name="Crow J.A."/>
            <person name="Grimwood J."/>
            <person name="Kramer R."/>
            <person name="Lindquist E."/>
            <person name="Lucas S."/>
            <person name="Salamov A."/>
            <person name="McFadden G.I."/>
            <person name="Lane C.E."/>
            <person name="Keeling P.J."/>
            <person name="Gray M.W."/>
            <person name="Grigoriev I.V."/>
            <person name="Archibald J.M."/>
        </authorList>
    </citation>
    <scope>NUCLEOTIDE SEQUENCE</scope>
    <source>
        <strain evidence="8">CCMP2712</strain>
    </source>
</reference>
<dbReference type="SUPFAM" id="SSF56112">
    <property type="entry name" value="Protein kinase-like (PK-like)"/>
    <property type="match status" value="1"/>
</dbReference>
<dbReference type="RefSeq" id="XP_005835010.1">
    <property type="nucleotide sequence ID" value="XM_005834953.1"/>
</dbReference>
<organism evidence="6">
    <name type="scientific">Guillardia theta (strain CCMP2712)</name>
    <name type="common">Cryptophyte</name>
    <dbReference type="NCBI Taxonomy" id="905079"/>
    <lineage>
        <taxon>Eukaryota</taxon>
        <taxon>Cryptophyceae</taxon>
        <taxon>Pyrenomonadales</taxon>
        <taxon>Geminigeraceae</taxon>
        <taxon>Guillardia</taxon>
    </lineage>
</organism>
<evidence type="ECO:0000256" key="4">
    <source>
        <dbReference type="RuleBase" id="RU000304"/>
    </source>
</evidence>
<dbReference type="InterPro" id="IPR011009">
    <property type="entry name" value="Kinase-like_dom_sf"/>
</dbReference>
<dbReference type="GeneID" id="17304682"/>
<evidence type="ECO:0000259" key="5">
    <source>
        <dbReference type="PROSITE" id="PS50011"/>
    </source>
</evidence>
<dbReference type="InterPro" id="IPR051681">
    <property type="entry name" value="Ser/Thr_Kinases-Pseudokinases"/>
</dbReference>
<dbReference type="OMA" id="CIEPQLM"/>
<keyword evidence="4" id="KW-0418">Kinase</keyword>
<accession>L1JIW2</accession>
<dbReference type="PANTHER" id="PTHR44329">
    <property type="entry name" value="SERINE/THREONINE-PROTEIN KINASE TNNI3K-RELATED"/>
    <property type="match status" value="1"/>
</dbReference>
<dbReference type="Pfam" id="PF00069">
    <property type="entry name" value="Pkinase"/>
    <property type="match status" value="1"/>
</dbReference>
<evidence type="ECO:0000313" key="8">
    <source>
        <dbReference type="Proteomes" id="UP000011087"/>
    </source>
</evidence>
<evidence type="ECO:0000256" key="3">
    <source>
        <dbReference type="PROSITE-ProRule" id="PRU10141"/>
    </source>
</evidence>
<dbReference type="AlphaFoldDB" id="L1JIW2"/>
<feature type="non-terminal residue" evidence="6">
    <location>
        <position position="1"/>
    </location>
</feature>
<dbReference type="PIRSF" id="PIRSF000654">
    <property type="entry name" value="Integrin-linked_kinase"/>
    <property type="match status" value="1"/>
</dbReference>
<proteinExistence type="inferred from homology"/>
<dbReference type="SMART" id="SM00220">
    <property type="entry name" value="S_TKc"/>
    <property type="match status" value="1"/>
</dbReference>
<dbReference type="eggNOG" id="KOG0192">
    <property type="taxonomic scope" value="Eukaryota"/>
</dbReference>
<reference evidence="7" key="3">
    <citation type="submission" date="2015-06" db="UniProtKB">
        <authorList>
            <consortium name="EnsemblProtists"/>
        </authorList>
    </citation>
    <scope>IDENTIFICATION</scope>
</reference>
<dbReference type="EnsemblProtists" id="EKX48030">
    <property type="protein sequence ID" value="EKX48030"/>
    <property type="gene ID" value="GUITHDRAFT_69012"/>
</dbReference>
<dbReference type="HOGENOM" id="CLU_000288_7_35_1"/>
<dbReference type="PROSITE" id="PS00108">
    <property type="entry name" value="PROTEIN_KINASE_ST"/>
    <property type="match status" value="1"/>
</dbReference>
<dbReference type="PANTHER" id="PTHR44329:SF289">
    <property type="entry name" value="SERINE_THREONINE-PROTEIN KINASE VIK"/>
    <property type="match status" value="1"/>
</dbReference>
<dbReference type="OrthoDB" id="4062651at2759"/>
<dbReference type="InterPro" id="IPR000719">
    <property type="entry name" value="Prot_kinase_dom"/>
</dbReference>
<dbReference type="Proteomes" id="UP000011087">
    <property type="component" value="Unassembled WGS sequence"/>
</dbReference>
<evidence type="ECO:0000313" key="7">
    <source>
        <dbReference type="EnsemblProtists" id="EKX48030"/>
    </source>
</evidence>
<feature type="domain" description="Protein kinase" evidence="5">
    <location>
        <begin position="1"/>
        <end position="268"/>
    </location>
</feature>
<reference evidence="6 8" key="1">
    <citation type="journal article" date="2012" name="Nature">
        <title>Algal genomes reveal evolutionary mosaicism and the fate of nucleomorphs.</title>
        <authorList>
            <consortium name="DOE Joint Genome Institute"/>
            <person name="Curtis B.A."/>
            <person name="Tanifuji G."/>
            <person name="Burki F."/>
            <person name="Gruber A."/>
            <person name="Irimia M."/>
            <person name="Maruyama S."/>
            <person name="Arias M.C."/>
            <person name="Ball S.G."/>
            <person name="Gile G.H."/>
            <person name="Hirakawa Y."/>
            <person name="Hopkins J.F."/>
            <person name="Kuo A."/>
            <person name="Rensing S.A."/>
            <person name="Schmutz J."/>
            <person name="Symeonidi A."/>
            <person name="Elias M."/>
            <person name="Eveleigh R.J."/>
            <person name="Herman E.K."/>
            <person name="Klute M.J."/>
            <person name="Nakayama T."/>
            <person name="Obornik M."/>
            <person name="Reyes-Prieto A."/>
            <person name="Armbrust E.V."/>
            <person name="Aves S.J."/>
            <person name="Beiko R.G."/>
            <person name="Coutinho P."/>
            <person name="Dacks J.B."/>
            <person name="Durnford D.G."/>
            <person name="Fast N.M."/>
            <person name="Green B.R."/>
            <person name="Grisdale C.J."/>
            <person name="Hempel F."/>
            <person name="Henrissat B."/>
            <person name="Hoppner M.P."/>
            <person name="Ishida K."/>
            <person name="Kim E."/>
            <person name="Koreny L."/>
            <person name="Kroth P.G."/>
            <person name="Liu Y."/>
            <person name="Malik S.B."/>
            <person name="Maier U.G."/>
            <person name="McRose D."/>
            <person name="Mock T."/>
            <person name="Neilson J.A."/>
            <person name="Onodera N.T."/>
            <person name="Poole A.M."/>
            <person name="Pritham E.J."/>
            <person name="Richards T.A."/>
            <person name="Rocap G."/>
            <person name="Roy S.W."/>
            <person name="Sarai C."/>
            <person name="Schaack S."/>
            <person name="Shirato S."/>
            <person name="Slamovits C.H."/>
            <person name="Spencer D.F."/>
            <person name="Suzuki S."/>
            <person name="Worden A.Z."/>
            <person name="Zauner S."/>
            <person name="Barry K."/>
            <person name="Bell C."/>
            <person name="Bharti A.K."/>
            <person name="Crow J.A."/>
            <person name="Grimwood J."/>
            <person name="Kramer R."/>
            <person name="Lindquist E."/>
            <person name="Lucas S."/>
            <person name="Salamov A."/>
            <person name="McFadden G.I."/>
            <person name="Lane C.E."/>
            <person name="Keeling P.J."/>
            <person name="Gray M.W."/>
            <person name="Grigoriev I.V."/>
            <person name="Archibald J.M."/>
        </authorList>
    </citation>
    <scope>NUCLEOTIDE SEQUENCE</scope>
    <source>
        <strain evidence="6 8">CCMP2712</strain>
    </source>
</reference>
<dbReference type="GO" id="GO:0004674">
    <property type="term" value="F:protein serine/threonine kinase activity"/>
    <property type="evidence" value="ECO:0007669"/>
    <property type="project" value="UniProtKB-KW"/>
</dbReference>
<dbReference type="KEGG" id="gtt:GUITHDRAFT_69012"/>
<keyword evidence="1 3" id="KW-0547">Nucleotide-binding</keyword>
<keyword evidence="4" id="KW-0723">Serine/threonine-protein kinase</keyword>
<evidence type="ECO:0000256" key="1">
    <source>
        <dbReference type="ARBA" id="ARBA00022741"/>
    </source>
</evidence>
<dbReference type="InterPro" id="IPR008271">
    <property type="entry name" value="Ser/Thr_kinase_AS"/>
</dbReference>
<keyword evidence="4" id="KW-0808">Transferase</keyword>
<comment type="similarity">
    <text evidence="4">Belongs to the protein kinase superfamily.</text>
</comment>
<dbReference type="EMBL" id="JH992987">
    <property type="protein sequence ID" value="EKX48030.1"/>
    <property type="molecule type" value="Genomic_DNA"/>
</dbReference>
<dbReference type="STRING" id="905079.L1JIW2"/>
<dbReference type="PROSITE" id="PS00107">
    <property type="entry name" value="PROTEIN_KINASE_ATP"/>
    <property type="match status" value="1"/>
</dbReference>
<gene>
    <name evidence="6" type="ORF">GUITHDRAFT_69012</name>
</gene>
<dbReference type="PROSITE" id="PS50011">
    <property type="entry name" value="PROTEIN_KINASE_DOM"/>
    <property type="match status" value="1"/>
</dbReference>
<sequence>GDLLGQGSSGEVRSALYNGTTVAVKTLCSQLDVRSNEGKDLLKEIGMMSHAFRHKNVVDFYGIYEHDGLPWLVMELMPGGSLEHYYEAKKRSRLDGRWRPKTRRAVSWVEDILSALAYLHSQKPPVIHRDIKPANMLLTGDGRTVKIGDFGLSRMFECSSRLELTGTTGTYRYMAPEIFRGETRYTAAVDVYSFSLVMWYIFAGEHPFAEMDGHTVVSMAARQYIRPGLSSVARMPRELQEMMKRAWAGRGEERPGAEELLEEVEAWRGKNVSCVSYFGWNRSRGKRYPEICSKNC</sequence>
<keyword evidence="8" id="KW-1185">Reference proteome</keyword>
<keyword evidence="2 3" id="KW-0067">ATP-binding</keyword>
<dbReference type="GO" id="GO:0005524">
    <property type="term" value="F:ATP binding"/>
    <property type="evidence" value="ECO:0007669"/>
    <property type="project" value="UniProtKB-UniRule"/>
</dbReference>